<keyword evidence="3" id="KW-0862">Zinc</keyword>
<keyword evidence="1" id="KW-0479">Metal-binding</keyword>
<dbReference type="PROSITE" id="PS00518">
    <property type="entry name" value="ZF_RING_1"/>
    <property type="match status" value="1"/>
</dbReference>
<evidence type="ECO:0000256" key="4">
    <source>
        <dbReference type="PROSITE-ProRule" id="PRU00175"/>
    </source>
</evidence>
<protein>
    <recommendedName>
        <fullName evidence="5">RING-type domain-containing protein</fullName>
    </recommendedName>
</protein>
<dbReference type="SUPFAM" id="SSF57850">
    <property type="entry name" value="RING/U-box"/>
    <property type="match status" value="1"/>
</dbReference>
<evidence type="ECO:0000313" key="7">
    <source>
        <dbReference type="Proteomes" id="UP001215598"/>
    </source>
</evidence>
<dbReference type="InterPro" id="IPR018957">
    <property type="entry name" value="Znf_C3HC4_RING-type"/>
</dbReference>
<dbReference type="Gene3D" id="3.30.40.10">
    <property type="entry name" value="Zinc/RING finger domain, C3HC4 (zinc finger)"/>
    <property type="match status" value="1"/>
</dbReference>
<accession>A0AAD7I769</accession>
<dbReference type="InterPro" id="IPR017907">
    <property type="entry name" value="Znf_RING_CS"/>
</dbReference>
<keyword evidence="7" id="KW-1185">Reference proteome</keyword>
<organism evidence="6 7">
    <name type="scientific">Mycena metata</name>
    <dbReference type="NCBI Taxonomy" id="1033252"/>
    <lineage>
        <taxon>Eukaryota</taxon>
        <taxon>Fungi</taxon>
        <taxon>Dikarya</taxon>
        <taxon>Basidiomycota</taxon>
        <taxon>Agaricomycotina</taxon>
        <taxon>Agaricomycetes</taxon>
        <taxon>Agaricomycetidae</taxon>
        <taxon>Agaricales</taxon>
        <taxon>Marasmiineae</taxon>
        <taxon>Mycenaceae</taxon>
        <taxon>Mycena</taxon>
    </lineage>
</organism>
<dbReference type="InterPro" id="IPR001841">
    <property type="entry name" value="Znf_RING"/>
</dbReference>
<dbReference type="EMBL" id="JARKIB010000120">
    <property type="protein sequence ID" value="KAJ7736635.1"/>
    <property type="molecule type" value="Genomic_DNA"/>
</dbReference>
<comment type="caution">
    <text evidence="6">The sequence shown here is derived from an EMBL/GenBank/DDBJ whole genome shotgun (WGS) entry which is preliminary data.</text>
</comment>
<dbReference type="SMART" id="SM00184">
    <property type="entry name" value="RING"/>
    <property type="match status" value="1"/>
</dbReference>
<dbReference type="GO" id="GO:0008270">
    <property type="term" value="F:zinc ion binding"/>
    <property type="evidence" value="ECO:0007669"/>
    <property type="project" value="UniProtKB-KW"/>
</dbReference>
<evidence type="ECO:0000256" key="2">
    <source>
        <dbReference type="ARBA" id="ARBA00022771"/>
    </source>
</evidence>
<name>A0AAD7I769_9AGAR</name>
<evidence type="ECO:0000259" key="5">
    <source>
        <dbReference type="PROSITE" id="PS50089"/>
    </source>
</evidence>
<keyword evidence="2 4" id="KW-0863">Zinc-finger</keyword>
<gene>
    <name evidence="6" type="ORF">B0H16DRAFT_1730683</name>
</gene>
<dbReference type="InterPro" id="IPR013083">
    <property type="entry name" value="Znf_RING/FYVE/PHD"/>
</dbReference>
<feature type="domain" description="RING-type" evidence="5">
    <location>
        <begin position="95"/>
        <end position="131"/>
    </location>
</feature>
<dbReference type="Pfam" id="PF00097">
    <property type="entry name" value="zf-C3HC4"/>
    <property type="match status" value="1"/>
</dbReference>
<evidence type="ECO:0000256" key="1">
    <source>
        <dbReference type="ARBA" id="ARBA00022723"/>
    </source>
</evidence>
<proteinExistence type="predicted"/>
<evidence type="ECO:0000256" key="3">
    <source>
        <dbReference type="ARBA" id="ARBA00022833"/>
    </source>
</evidence>
<dbReference type="PROSITE" id="PS50089">
    <property type="entry name" value="ZF_RING_2"/>
    <property type="match status" value="1"/>
</dbReference>
<reference evidence="6" key="1">
    <citation type="submission" date="2023-03" db="EMBL/GenBank/DDBJ databases">
        <title>Massive genome expansion in bonnet fungi (Mycena s.s.) driven by repeated elements and novel gene families across ecological guilds.</title>
        <authorList>
            <consortium name="Lawrence Berkeley National Laboratory"/>
            <person name="Harder C.B."/>
            <person name="Miyauchi S."/>
            <person name="Viragh M."/>
            <person name="Kuo A."/>
            <person name="Thoen E."/>
            <person name="Andreopoulos B."/>
            <person name="Lu D."/>
            <person name="Skrede I."/>
            <person name="Drula E."/>
            <person name="Henrissat B."/>
            <person name="Morin E."/>
            <person name="Kohler A."/>
            <person name="Barry K."/>
            <person name="LaButti K."/>
            <person name="Morin E."/>
            <person name="Salamov A."/>
            <person name="Lipzen A."/>
            <person name="Mereny Z."/>
            <person name="Hegedus B."/>
            <person name="Baldrian P."/>
            <person name="Stursova M."/>
            <person name="Weitz H."/>
            <person name="Taylor A."/>
            <person name="Grigoriev I.V."/>
            <person name="Nagy L.G."/>
            <person name="Martin F."/>
            <person name="Kauserud H."/>
        </authorList>
    </citation>
    <scope>NUCLEOTIDE SEQUENCE</scope>
    <source>
        <strain evidence="6">CBHHK182m</strain>
    </source>
</reference>
<dbReference type="AlphaFoldDB" id="A0AAD7I769"/>
<evidence type="ECO:0000313" key="6">
    <source>
        <dbReference type="EMBL" id="KAJ7736635.1"/>
    </source>
</evidence>
<dbReference type="Proteomes" id="UP001215598">
    <property type="component" value="Unassembled WGS sequence"/>
</dbReference>
<sequence>MAGQTRHLSLAPTSKHMCDGYVPCLLYNKSTADMERIRHALGISTANTRARSRVERNHRHSGSRDVRDVPLTADALYIGVLRPPVLKTDRGHQTCSLCFQVKAHPVASLCGHSYCYVCIRLHLETSWLCPVASCRKIIRRAPHHHYPEEEGLALDFPNRDDTSAVTYDWEGLTFPRPPLYVAPKEEEE</sequence>